<dbReference type="Proteomes" id="UP000270094">
    <property type="component" value="Unassembled WGS sequence"/>
</dbReference>
<dbReference type="OrthoDB" id="5844639at2759"/>
<reference evidence="5 6" key="1">
    <citation type="submission" date="2018-11" db="EMBL/GenBank/DDBJ databases">
        <authorList>
            <consortium name="Pathogen Informatics"/>
        </authorList>
    </citation>
    <scope>NUCLEOTIDE SEQUENCE [LARGE SCALE GENOMIC DNA]</scope>
</reference>
<dbReference type="AlphaFoldDB" id="A0A3P7K9T9"/>
<dbReference type="Gene3D" id="2.60.120.200">
    <property type="match status" value="1"/>
</dbReference>
<accession>A0A3P7K9T9</accession>
<name>A0A3P7K9T9_STRVU</name>
<feature type="non-terminal residue" evidence="5">
    <location>
        <position position="1"/>
    </location>
</feature>
<feature type="domain" description="EGF-like" evidence="4">
    <location>
        <begin position="35"/>
        <end position="70"/>
    </location>
</feature>
<gene>
    <name evidence="5" type="ORF">SVUK_LOCUS20165</name>
</gene>
<evidence type="ECO:0000313" key="5">
    <source>
        <dbReference type="EMBL" id="VDM85167.1"/>
    </source>
</evidence>
<feature type="disulfide bond" evidence="2">
    <location>
        <begin position="39"/>
        <end position="49"/>
    </location>
</feature>
<organism evidence="5 6">
    <name type="scientific">Strongylus vulgaris</name>
    <name type="common">Blood worm</name>
    <dbReference type="NCBI Taxonomy" id="40348"/>
    <lineage>
        <taxon>Eukaryota</taxon>
        <taxon>Metazoa</taxon>
        <taxon>Ecdysozoa</taxon>
        <taxon>Nematoda</taxon>
        <taxon>Chromadorea</taxon>
        <taxon>Rhabditida</taxon>
        <taxon>Rhabditina</taxon>
        <taxon>Rhabditomorpha</taxon>
        <taxon>Strongyloidea</taxon>
        <taxon>Strongylidae</taxon>
        <taxon>Strongylus</taxon>
    </lineage>
</organism>
<evidence type="ECO:0000256" key="2">
    <source>
        <dbReference type="PROSITE-ProRule" id="PRU00076"/>
    </source>
</evidence>
<keyword evidence="2" id="KW-0245">EGF-like domain</keyword>
<dbReference type="InterPro" id="IPR001791">
    <property type="entry name" value="Laminin_G"/>
</dbReference>
<dbReference type="PROSITE" id="PS50025">
    <property type="entry name" value="LAM_G_DOMAIN"/>
    <property type="match status" value="1"/>
</dbReference>
<dbReference type="PROSITE" id="PS01186">
    <property type="entry name" value="EGF_2"/>
    <property type="match status" value="1"/>
</dbReference>
<evidence type="ECO:0008006" key="7">
    <source>
        <dbReference type="Google" id="ProtNLM"/>
    </source>
</evidence>
<comment type="caution">
    <text evidence="2">Lacks conserved residue(s) required for the propagation of feature annotation.</text>
</comment>
<evidence type="ECO:0000313" key="6">
    <source>
        <dbReference type="Proteomes" id="UP000270094"/>
    </source>
</evidence>
<dbReference type="PROSITE" id="PS50026">
    <property type="entry name" value="EGF_3"/>
    <property type="match status" value="1"/>
</dbReference>
<dbReference type="InterPro" id="IPR013320">
    <property type="entry name" value="ConA-like_dom_sf"/>
</dbReference>
<feature type="domain" description="Laminin G" evidence="3">
    <location>
        <begin position="86"/>
        <end position="189"/>
    </location>
</feature>
<dbReference type="Pfam" id="PF02210">
    <property type="entry name" value="Laminin_G_2"/>
    <property type="match status" value="1"/>
</dbReference>
<evidence type="ECO:0000259" key="4">
    <source>
        <dbReference type="PROSITE" id="PS50026"/>
    </source>
</evidence>
<proteinExistence type="predicted"/>
<keyword evidence="1 2" id="KW-1015">Disulfide bond</keyword>
<protein>
    <recommendedName>
        <fullName evidence="7">EGF-like domain-containing protein</fullName>
    </recommendedName>
</protein>
<keyword evidence="6" id="KW-1185">Reference proteome</keyword>
<evidence type="ECO:0000256" key="1">
    <source>
        <dbReference type="ARBA" id="ARBA00023157"/>
    </source>
</evidence>
<dbReference type="SUPFAM" id="SSF49899">
    <property type="entry name" value="Concanavalin A-like lectins/glucanases"/>
    <property type="match status" value="1"/>
</dbReference>
<dbReference type="InterPro" id="IPR000742">
    <property type="entry name" value="EGF"/>
</dbReference>
<feature type="disulfide bond" evidence="2">
    <location>
        <begin position="60"/>
        <end position="69"/>
    </location>
</feature>
<evidence type="ECO:0000259" key="3">
    <source>
        <dbReference type="PROSITE" id="PS50025"/>
    </source>
</evidence>
<sequence length="189" mass="21000">QGFAGKDCSLRVFGIATERKRKKTKDNLKKPSVPLLTACSELNCGNGVCRVQNNRPSCRCPEGFVAQDCSLGSHVLSMTKGFLTLTPTDQLRTELALNYSPLISNEFCNGSQSISIDFRTMNSNGVIVALSYEAEFAVIELHSSVVRYRVFDSYRTPIEITLDSQTVDDGNWHQVALELSEDRKTVNKQ</sequence>
<dbReference type="EMBL" id="UYYB01136947">
    <property type="protein sequence ID" value="VDM85167.1"/>
    <property type="molecule type" value="Genomic_DNA"/>
</dbReference>
<dbReference type="Gene3D" id="2.10.25.10">
    <property type="entry name" value="Laminin"/>
    <property type="match status" value="1"/>
</dbReference>